<dbReference type="InterPro" id="IPR058533">
    <property type="entry name" value="Cation_efflux_TM"/>
</dbReference>
<protein>
    <submittedName>
        <fullName evidence="11">Transporter of the cation diffusion facilitator family</fullName>
    </submittedName>
</protein>
<dbReference type="Pfam" id="PF16916">
    <property type="entry name" value="ZT_dimer"/>
    <property type="match status" value="1"/>
</dbReference>
<organism evidence="11 12">
    <name type="scientific">Corynebacterium pilosum</name>
    <dbReference type="NCBI Taxonomy" id="35756"/>
    <lineage>
        <taxon>Bacteria</taxon>
        <taxon>Bacillati</taxon>
        <taxon>Actinomycetota</taxon>
        <taxon>Actinomycetes</taxon>
        <taxon>Mycobacteriales</taxon>
        <taxon>Corynebacteriaceae</taxon>
        <taxon>Corynebacterium</taxon>
    </lineage>
</organism>
<feature type="transmembrane region" description="Helical" evidence="8">
    <location>
        <begin position="129"/>
        <end position="149"/>
    </location>
</feature>
<keyword evidence="3" id="KW-0813">Transport</keyword>
<dbReference type="NCBIfam" id="TIGR01297">
    <property type="entry name" value="CDF"/>
    <property type="match status" value="1"/>
</dbReference>
<name>A0A376CPT6_9CORY</name>
<accession>A0A376CPT6</accession>
<proteinExistence type="inferred from homology"/>
<comment type="similarity">
    <text evidence="2">Belongs to the cation diffusion facilitator (CDF) transporter (TC 2.A.4) family. SLC30A subfamily.</text>
</comment>
<dbReference type="SUPFAM" id="SSF161111">
    <property type="entry name" value="Cation efflux protein transmembrane domain-like"/>
    <property type="match status" value="1"/>
</dbReference>
<keyword evidence="4 8" id="KW-0812">Transmembrane</keyword>
<sequence length="305" mass="32350">MATGKNLHHDHDHDHAIDPQSASLRALITALTLTSVVFFAEVIGGLVSGSMALLADAMHMLSDATGLIIAVIAVLVGRKAASARATYGYRGVEVLAAAINAVTVIAISVVIVVQAILRTRSEADIHVGLMSTVAVIGLLANAASAWVLSRQRENSLNVEGAFLHVIVDMLGSVAVIVAAIVIHFTGWTWADSVASLVIAAMVLPRAVKLLRSSLRVLLDQVPEGVDMDAIQADLEQIPGVQAVHDLHVWSTNGVEVLATCHLVVADEGCTGPLLDEAQARLRVHDIEHSTIQIEHPEHIDHEQVC</sequence>
<feature type="transmembrane region" description="Helical" evidence="8">
    <location>
        <begin position="97"/>
        <end position="117"/>
    </location>
</feature>
<evidence type="ECO:0000256" key="1">
    <source>
        <dbReference type="ARBA" id="ARBA00004141"/>
    </source>
</evidence>
<feature type="transmembrane region" description="Helical" evidence="8">
    <location>
        <begin position="57"/>
        <end position="76"/>
    </location>
</feature>
<dbReference type="PANTHER" id="PTHR11562">
    <property type="entry name" value="CATION EFFLUX PROTEIN/ ZINC TRANSPORTER"/>
    <property type="match status" value="1"/>
</dbReference>
<gene>
    <name evidence="11" type="primary">czcD</name>
    <name evidence="11" type="ORF">NCTC11862_02092</name>
</gene>
<evidence type="ECO:0000313" key="11">
    <source>
        <dbReference type="EMBL" id="STC70282.1"/>
    </source>
</evidence>
<dbReference type="PANTHER" id="PTHR11562:SF17">
    <property type="entry name" value="RE54080P-RELATED"/>
    <property type="match status" value="1"/>
</dbReference>
<evidence type="ECO:0000256" key="6">
    <source>
        <dbReference type="ARBA" id="ARBA00023065"/>
    </source>
</evidence>
<dbReference type="RefSeq" id="WP_018580790.1">
    <property type="nucleotide sequence ID" value="NZ_UFXQ01000001.1"/>
</dbReference>
<dbReference type="InterPro" id="IPR002524">
    <property type="entry name" value="Cation_efflux"/>
</dbReference>
<evidence type="ECO:0000259" key="10">
    <source>
        <dbReference type="Pfam" id="PF16916"/>
    </source>
</evidence>
<feature type="transmembrane region" description="Helical" evidence="8">
    <location>
        <begin position="188"/>
        <end position="207"/>
    </location>
</feature>
<feature type="domain" description="Cation efflux protein cytoplasmic" evidence="10">
    <location>
        <begin position="222"/>
        <end position="295"/>
    </location>
</feature>
<dbReference type="OrthoDB" id="9809646at2"/>
<feature type="domain" description="Cation efflux protein transmembrane" evidence="9">
    <location>
        <begin position="27"/>
        <end position="218"/>
    </location>
</feature>
<keyword evidence="7 8" id="KW-0472">Membrane</keyword>
<evidence type="ECO:0000256" key="8">
    <source>
        <dbReference type="SAM" id="Phobius"/>
    </source>
</evidence>
<feature type="transmembrane region" description="Helical" evidence="8">
    <location>
        <begin position="161"/>
        <end position="182"/>
    </location>
</feature>
<evidence type="ECO:0000256" key="4">
    <source>
        <dbReference type="ARBA" id="ARBA00022692"/>
    </source>
</evidence>
<evidence type="ECO:0000256" key="5">
    <source>
        <dbReference type="ARBA" id="ARBA00022989"/>
    </source>
</evidence>
<feature type="transmembrane region" description="Helical" evidence="8">
    <location>
        <begin position="26"/>
        <end position="51"/>
    </location>
</feature>
<dbReference type="InterPro" id="IPR050681">
    <property type="entry name" value="CDF/SLC30A"/>
</dbReference>
<keyword evidence="12" id="KW-1185">Reference proteome</keyword>
<dbReference type="EMBL" id="UFXQ01000001">
    <property type="protein sequence ID" value="STC70282.1"/>
    <property type="molecule type" value="Genomic_DNA"/>
</dbReference>
<dbReference type="AlphaFoldDB" id="A0A376CPT6"/>
<dbReference type="Proteomes" id="UP000254467">
    <property type="component" value="Unassembled WGS sequence"/>
</dbReference>
<evidence type="ECO:0000256" key="2">
    <source>
        <dbReference type="ARBA" id="ARBA00008873"/>
    </source>
</evidence>
<dbReference type="Gene3D" id="1.20.1510.10">
    <property type="entry name" value="Cation efflux protein transmembrane domain"/>
    <property type="match status" value="1"/>
</dbReference>
<dbReference type="InterPro" id="IPR027470">
    <property type="entry name" value="Cation_efflux_CTD"/>
</dbReference>
<dbReference type="STRING" id="35756.GCA_001044155_02338"/>
<dbReference type="InterPro" id="IPR027469">
    <property type="entry name" value="Cation_efflux_TMD_sf"/>
</dbReference>
<keyword evidence="5 8" id="KW-1133">Transmembrane helix</keyword>
<dbReference type="SUPFAM" id="SSF160240">
    <property type="entry name" value="Cation efflux protein cytoplasmic domain-like"/>
    <property type="match status" value="1"/>
</dbReference>
<reference evidence="11 12" key="1">
    <citation type="submission" date="2018-06" db="EMBL/GenBank/DDBJ databases">
        <authorList>
            <consortium name="Pathogen Informatics"/>
            <person name="Doyle S."/>
        </authorList>
    </citation>
    <scope>NUCLEOTIDE SEQUENCE [LARGE SCALE GENOMIC DNA]</scope>
    <source>
        <strain evidence="11 12">NCTC11862</strain>
    </source>
</reference>
<evidence type="ECO:0000256" key="7">
    <source>
        <dbReference type="ARBA" id="ARBA00023136"/>
    </source>
</evidence>
<dbReference type="GO" id="GO:0005385">
    <property type="term" value="F:zinc ion transmembrane transporter activity"/>
    <property type="evidence" value="ECO:0007669"/>
    <property type="project" value="TreeGrafter"/>
</dbReference>
<evidence type="ECO:0000259" key="9">
    <source>
        <dbReference type="Pfam" id="PF01545"/>
    </source>
</evidence>
<dbReference type="Pfam" id="PF01545">
    <property type="entry name" value="Cation_efflux"/>
    <property type="match status" value="1"/>
</dbReference>
<dbReference type="GO" id="GO:0005886">
    <property type="term" value="C:plasma membrane"/>
    <property type="evidence" value="ECO:0007669"/>
    <property type="project" value="TreeGrafter"/>
</dbReference>
<comment type="subcellular location">
    <subcellularLocation>
        <location evidence="1">Membrane</location>
        <topology evidence="1">Multi-pass membrane protein</topology>
    </subcellularLocation>
</comment>
<keyword evidence="6" id="KW-0406">Ion transport</keyword>
<dbReference type="InterPro" id="IPR036837">
    <property type="entry name" value="Cation_efflux_CTD_sf"/>
</dbReference>
<evidence type="ECO:0000313" key="12">
    <source>
        <dbReference type="Proteomes" id="UP000254467"/>
    </source>
</evidence>
<evidence type="ECO:0000256" key="3">
    <source>
        <dbReference type="ARBA" id="ARBA00022448"/>
    </source>
</evidence>